<feature type="transmembrane region" description="Helical" evidence="1">
    <location>
        <begin position="134"/>
        <end position="158"/>
    </location>
</feature>
<feature type="transmembrane region" description="Helical" evidence="1">
    <location>
        <begin position="12"/>
        <end position="31"/>
    </location>
</feature>
<feature type="transmembrane region" description="Helical" evidence="1">
    <location>
        <begin position="69"/>
        <end position="91"/>
    </location>
</feature>
<keyword evidence="1" id="KW-1133">Transmembrane helix</keyword>
<name>A0A6J6GEC3_9ZZZZ</name>
<evidence type="ECO:0000313" key="2">
    <source>
        <dbReference type="EMBL" id="CAB4599517.1"/>
    </source>
</evidence>
<evidence type="ECO:0000256" key="1">
    <source>
        <dbReference type="SAM" id="Phobius"/>
    </source>
</evidence>
<feature type="transmembrane region" description="Helical" evidence="1">
    <location>
        <begin position="234"/>
        <end position="252"/>
    </location>
</feature>
<gene>
    <name evidence="2" type="ORF">UFOPK1493_04222</name>
</gene>
<dbReference type="EMBL" id="CAEZSR010000306">
    <property type="protein sequence ID" value="CAB4599517.1"/>
    <property type="molecule type" value="Genomic_DNA"/>
</dbReference>
<reference evidence="2" key="1">
    <citation type="submission" date="2020-05" db="EMBL/GenBank/DDBJ databases">
        <authorList>
            <person name="Chiriac C."/>
            <person name="Salcher M."/>
            <person name="Ghai R."/>
            <person name="Kavagutti S V."/>
        </authorList>
    </citation>
    <scope>NUCLEOTIDE SEQUENCE</scope>
</reference>
<keyword evidence="1" id="KW-0812">Transmembrane</keyword>
<protein>
    <submittedName>
        <fullName evidence="2">Unannotated protein</fullName>
    </submittedName>
</protein>
<sequence length="322" mass="32512">MLATSAWELARLNLTSPAVLAFVLGVVAAVVRSDLAFPPAITSALSSYLLFALGLKGGVQLREVAVGDVAGPILATIVLGVATPLIAYALARRFLRTEIADSASLAAHFGSVSAVTFTAAETFTRDAGTLEEGFMPALVALLEIPGIVVALLLAARFLGNTSVRHAMREVVTGKSVVLLVGGLVIGGVADEGGVTKIEPLFVGLFTGVLVLFLLDLGTVAGQRLASLRQAGPRLVIFAIALPLLFGSMGAAAGTLSGLSVGGATVLATMAASASYIAAPAAVRAGLPQADPALSLGAALGVTFPFNLIIGIPLYAELAQLMG</sequence>
<feature type="transmembrane region" description="Helical" evidence="1">
    <location>
        <begin position="201"/>
        <end position="222"/>
    </location>
</feature>
<proteinExistence type="predicted"/>
<dbReference type="InterPro" id="IPR010293">
    <property type="entry name" value="Sbt_1"/>
</dbReference>
<feature type="transmembrane region" description="Helical" evidence="1">
    <location>
        <begin position="292"/>
        <end position="315"/>
    </location>
</feature>
<feature type="transmembrane region" description="Helical" evidence="1">
    <location>
        <begin position="170"/>
        <end position="189"/>
    </location>
</feature>
<organism evidence="2">
    <name type="scientific">freshwater metagenome</name>
    <dbReference type="NCBI Taxonomy" id="449393"/>
    <lineage>
        <taxon>unclassified sequences</taxon>
        <taxon>metagenomes</taxon>
        <taxon>ecological metagenomes</taxon>
    </lineage>
</organism>
<dbReference type="PANTHER" id="PTHR40400:SF1">
    <property type="entry name" value="SLR1512 PROTEIN"/>
    <property type="match status" value="1"/>
</dbReference>
<dbReference type="Pfam" id="PF05982">
    <property type="entry name" value="Sbt_1"/>
    <property type="match status" value="1"/>
</dbReference>
<dbReference type="AlphaFoldDB" id="A0A6J6GEC3"/>
<feature type="transmembrane region" description="Helical" evidence="1">
    <location>
        <begin position="258"/>
        <end position="280"/>
    </location>
</feature>
<accession>A0A6J6GEC3</accession>
<dbReference type="PANTHER" id="PTHR40400">
    <property type="entry name" value="SLR1512 PROTEIN"/>
    <property type="match status" value="1"/>
</dbReference>
<keyword evidence="1" id="KW-0472">Membrane</keyword>